<name>A0A8E2DXN7_9PEZI</name>
<keyword evidence="8" id="KW-1185">Reference proteome</keyword>
<evidence type="ECO:0000259" key="6">
    <source>
        <dbReference type="PROSITE" id="PS50850"/>
    </source>
</evidence>
<evidence type="ECO:0000256" key="1">
    <source>
        <dbReference type="ARBA" id="ARBA00004141"/>
    </source>
</evidence>
<feature type="transmembrane region" description="Helical" evidence="5">
    <location>
        <begin position="183"/>
        <end position="206"/>
    </location>
</feature>
<sequence>MRDLLQTTAFGQLLRLVSGGRILGWEEHSEPSNLNQYLCTKVNISSLSSSSDDKRVTSDVENGCDEYYLIDWMDSDPKKPMNWSNAKKAFVTAQLCILTTTIYLSAAIYTAGIQGVQQQFQVSEVAALLGLTLFVAGYGLGPMVWAPLSEMPFFGRNPVYIGTLIAFVGMQPAVVYAKNFGTLLAFRFLTGLFGSPVLATGGASIVDMYTPSKRAYAISIWGVAAILGPVMGPLVGGFAVENKGWTWTIWEITWLSGACLVMLIFFLPETSTSHLIFARTGRLRKVLLHNTDASAANTKLKCEPEIEAEHTTPREILLMLFVRPFTLSFFEPIVLSLNLYISLLYALIYLWFESFPIVFLGTYRFNEGQLGLAFIGILVGSLVAIAPFWWHLHRYVESRFNANGEIKPEHRLPPACLGGFFIPVSLFWFGWTARASVHWIVPIVGTLFFTPGAFLLFNSVL</sequence>
<dbReference type="AlphaFoldDB" id="A0A8E2DXN7"/>
<proteinExistence type="predicted"/>
<protein>
    <submittedName>
        <fullName evidence="7">MFS general substrate transporter</fullName>
    </submittedName>
</protein>
<evidence type="ECO:0000256" key="4">
    <source>
        <dbReference type="ARBA" id="ARBA00023136"/>
    </source>
</evidence>
<feature type="transmembrane region" description="Helical" evidence="5">
    <location>
        <begin position="218"/>
        <end position="240"/>
    </location>
</feature>
<dbReference type="SUPFAM" id="SSF103473">
    <property type="entry name" value="MFS general substrate transporter"/>
    <property type="match status" value="1"/>
</dbReference>
<dbReference type="Pfam" id="PF07690">
    <property type="entry name" value="MFS_1"/>
    <property type="match status" value="1"/>
</dbReference>
<feature type="transmembrane region" description="Helical" evidence="5">
    <location>
        <begin position="125"/>
        <end position="146"/>
    </location>
</feature>
<feature type="non-terminal residue" evidence="7">
    <location>
        <position position="461"/>
    </location>
</feature>
<dbReference type="PROSITE" id="PS50850">
    <property type="entry name" value="MFS"/>
    <property type="match status" value="1"/>
</dbReference>
<dbReference type="GO" id="GO:0015244">
    <property type="term" value="F:fluconazole transmembrane transporter activity"/>
    <property type="evidence" value="ECO:0007669"/>
    <property type="project" value="TreeGrafter"/>
</dbReference>
<dbReference type="InterPro" id="IPR020846">
    <property type="entry name" value="MFS_dom"/>
</dbReference>
<dbReference type="OrthoDB" id="3357846at2759"/>
<dbReference type="GO" id="GO:1990961">
    <property type="term" value="P:xenobiotic detoxification by transmembrane export across the plasma membrane"/>
    <property type="evidence" value="ECO:0007669"/>
    <property type="project" value="TreeGrafter"/>
</dbReference>
<gene>
    <name evidence="7" type="ORF">K432DRAFT_410624</name>
</gene>
<dbReference type="InterPro" id="IPR011701">
    <property type="entry name" value="MFS"/>
</dbReference>
<evidence type="ECO:0000256" key="5">
    <source>
        <dbReference type="SAM" id="Phobius"/>
    </source>
</evidence>
<dbReference type="PANTHER" id="PTHR23502">
    <property type="entry name" value="MAJOR FACILITATOR SUPERFAMILY"/>
    <property type="match status" value="1"/>
</dbReference>
<organism evidence="7 8">
    <name type="scientific">Lepidopterella palustris CBS 459.81</name>
    <dbReference type="NCBI Taxonomy" id="1314670"/>
    <lineage>
        <taxon>Eukaryota</taxon>
        <taxon>Fungi</taxon>
        <taxon>Dikarya</taxon>
        <taxon>Ascomycota</taxon>
        <taxon>Pezizomycotina</taxon>
        <taxon>Dothideomycetes</taxon>
        <taxon>Pleosporomycetidae</taxon>
        <taxon>Mytilinidiales</taxon>
        <taxon>Argynnaceae</taxon>
        <taxon>Lepidopterella</taxon>
    </lineage>
</organism>
<evidence type="ECO:0000313" key="7">
    <source>
        <dbReference type="EMBL" id="OCK73524.1"/>
    </source>
</evidence>
<feature type="transmembrane region" description="Helical" evidence="5">
    <location>
        <begin position="412"/>
        <end position="431"/>
    </location>
</feature>
<dbReference type="Proteomes" id="UP000250266">
    <property type="component" value="Unassembled WGS sequence"/>
</dbReference>
<feature type="transmembrane region" description="Helical" evidence="5">
    <location>
        <begin position="437"/>
        <end position="457"/>
    </location>
</feature>
<evidence type="ECO:0000256" key="2">
    <source>
        <dbReference type="ARBA" id="ARBA00022692"/>
    </source>
</evidence>
<feature type="transmembrane region" description="Helical" evidence="5">
    <location>
        <begin position="158"/>
        <end position="177"/>
    </location>
</feature>
<feature type="transmembrane region" description="Helical" evidence="5">
    <location>
        <begin position="252"/>
        <end position="277"/>
    </location>
</feature>
<evidence type="ECO:0000313" key="8">
    <source>
        <dbReference type="Proteomes" id="UP000250266"/>
    </source>
</evidence>
<keyword evidence="3 5" id="KW-1133">Transmembrane helix</keyword>
<feature type="domain" description="Major facilitator superfamily (MFS) profile" evidence="6">
    <location>
        <begin position="91"/>
        <end position="461"/>
    </location>
</feature>
<keyword evidence="4 5" id="KW-0472">Membrane</keyword>
<dbReference type="GO" id="GO:0005886">
    <property type="term" value="C:plasma membrane"/>
    <property type="evidence" value="ECO:0007669"/>
    <property type="project" value="TreeGrafter"/>
</dbReference>
<dbReference type="PANTHER" id="PTHR23502:SF23">
    <property type="entry name" value="FLUCONAZOLE RESISTANCE PROTEIN 1"/>
    <property type="match status" value="1"/>
</dbReference>
<comment type="subcellular location">
    <subcellularLocation>
        <location evidence="1">Membrane</location>
        <topology evidence="1">Multi-pass membrane protein</topology>
    </subcellularLocation>
</comment>
<reference evidence="7 8" key="1">
    <citation type="journal article" date="2016" name="Nat. Commun.">
        <title>Ectomycorrhizal ecology is imprinted in the genome of the dominant symbiotic fungus Cenococcum geophilum.</title>
        <authorList>
            <consortium name="DOE Joint Genome Institute"/>
            <person name="Peter M."/>
            <person name="Kohler A."/>
            <person name="Ohm R.A."/>
            <person name="Kuo A."/>
            <person name="Krutzmann J."/>
            <person name="Morin E."/>
            <person name="Arend M."/>
            <person name="Barry K.W."/>
            <person name="Binder M."/>
            <person name="Choi C."/>
            <person name="Clum A."/>
            <person name="Copeland A."/>
            <person name="Grisel N."/>
            <person name="Haridas S."/>
            <person name="Kipfer T."/>
            <person name="LaButti K."/>
            <person name="Lindquist E."/>
            <person name="Lipzen A."/>
            <person name="Maire R."/>
            <person name="Meier B."/>
            <person name="Mihaltcheva S."/>
            <person name="Molinier V."/>
            <person name="Murat C."/>
            <person name="Poggeler S."/>
            <person name="Quandt C.A."/>
            <person name="Sperisen C."/>
            <person name="Tritt A."/>
            <person name="Tisserant E."/>
            <person name="Crous P.W."/>
            <person name="Henrissat B."/>
            <person name="Nehls U."/>
            <person name="Egli S."/>
            <person name="Spatafora J.W."/>
            <person name="Grigoriev I.V."/>
            <person name="Martin F.M."/>
        </authorList>
    </citation>
    <scope>NUCLEOTIDE SEQUENCE [LARGE SCALE GENOMIC DNA]</scope>
    <source>
        <strain evidence="7 8">CBS 459.81</strain>
    </source>
</reference>
<evidence type="ECO:0000256" key="3">
    <source>
        <dbReference type="ARBA" id="ARBA00022989"/>
    </source>
</evidence>
<accession>A0A8E2DXN7</accession>
<dbReference type="Gene3D" id="1.20.1250.20">
    <property type="entry name" value="MFS general substrate transporter like domains"/>
    <property type="match status" value="1"/>
</dbReference>
<keyword evidence="2 5" id="KW-0812">Transmembrane</keyword>
<feature type="transmembrane region" description="Helical" evidence="5">
    <location>
        <begin position="89"/>
        <end position="113"/>
    </location>
</feature>
<dbReference type="EMBL" id="KV745741">
    <property type="protein sequence ID" value="OCK73524.1"/>
    <property type="molecule type" value="Genomic_DNA"/>
</dbReference>
<feature type="transmembrane region" description="Helical" evidence="5">
    <location>
        <begin position="372"/>
        <end position="392"/>
    </location>
</feature>
<feature type="transmembrane region" description="Helical" evidence="5">
    <location>
        <begin position="329"/>
        <end position="352"/>
    </location>
</feature>
<dbReference type="InterPro" id="IPR036259">
    <property type="entry name" value="MFS_trans_sf"/>
</dbReference>